<evidence type="ECO:0008006" key="3">
    <source>
        <dbReference type="Google" id="ProtNLM"/>
    </source>
</evidence>
<evidence type="ECO:0000313" key="1">
    <source>
        <dbReference type="EMBL" id="KAK9540443.1"/>
    </source>
</evidence>
<dbReference type="PANTHER" id="PTHR23035:SF1">
    <property type="entry name" value="CILIA- AND FLAGELLA-ASSOCIATED PROTEIN 97"/>
    <property type="match status" value="1"/>
</dbReference>
<accession>A0AAW1G1E2</accession>
<dbReference type="PANTHER" id="PTHR23035">
    <property type="entry name" value="CILIA- AND FLAGELLA-ASSOCIATED PROTEIN 97-RELATED"/>
    <property type="match status" value="1"/>
</dbReference>
<comment type="caution">
    <text evidence="1">The sequence shown here is derived from an EMBL/GenBank/DDBJ whole genome shotgun (WGS) entry which is preliminary data.</text>
</comment>
<organism evidence="1 2">
    <name type="scientific">Zoarces viviparus</name>
    <name type="common">Viviparous eelpout</name>
    <name type="synonym">Blennius viviparus</name>
    <dbReference type="NCBI Taxonomy" id="48416"/>
    <lineage>
        <taxon>Eukaryota</taxon>
        <taxon>Metazoa</taxon>
        <taxon>Chordata</taxon>
        <taxon>Craniata</taxon>
        <taxon>Vertebrata</taxon>
        <taxon>Euteleostomi</taxon>
        <taxon>Actinopterygii</taxon>
        <taxon>Neopterygii</taxon>
        <taxon>Teleostei</taxon>
        <taxon>Neoteleostei</taxon>
        <taxon>Acanthomorphata</taxon>
        <taxon>Eupercaria</taxon>
        <taxon>Perciformes</taxon>
        <taxon>Cottioidei</taxon>
        <taxon>Zoarcales</taxon>
        <taxon>Zoarcidae</taxon>
        <taxon>Zoarcinae</taxon>
        <taxon>Zoarces</taxon>
    </lineage>
</organism>
<reference evidence="1 2" key="1">
    <citation type="journal article" date="2024" name="Genome Biol. Evol.">
        <title>Chromosome-level genome assembly of the viviparous eelpout Zoarces viviparus.</title>
        <authorList>
            <person name="Fuhrmann N."/>
            <person name="Brasseur M.V."/>
            <person name="Bakowski C.E."/>
            <person name="Podsiadlowski L."/>
            <person name="Prost S."/>
            <person name="Krehenwinkel H."/>
            <person name="Mayer C."/>
        </authorList>
    </citation>
    <scope>NUCLEOTIDE SEQUENCE [LARGE SCALE GENOMIC DNA]</scope>
    <source>
        <strain evidence="1">NO-MEL_2022_Ind0_liver</strain>
    </source>
</reference>
<evidence type="ECO:0000313" key="2">
    <source>
        <dbReference type="Proteomes" id="UP001488805"/>
    </source>
</evidence>
<protein>
    <recommendedName>
        <fullName evidence="3">Cilia- and flagella-associated protein 97</fullName>
    </recommendedName>
</protein>
<proteinExistence type="predicted"/>
<dbReference type="InterPro" id="IPR038791">
    <property type="entry name" value="Cfap97/Hemingway"/>
</dbReference>
<dbReference type="EMBL" id="JBCEZU010000013">
    <property type="protein sequence ID" value="KAK9540443.1"/>
    <property type="molecule type" value="Genomic_DNA"/>
</dbReference>
<dbReference type="AlphaFoldDB" id="A0AAW1G1E2"/>
<gene>
    <name evidence="1" type="ORF">VZT92_002895</name>
</gene>
<sequence>MRKIWLVFIPGHSPGSRPGTTVRKKTHMASKLPQIRVFHSTLNRQRDQRRIEKENMALLKRLQSAKPTPGLIRSEQLKDYQNNTRVLGAAYPACTTTMSKRSTSKAPSGSAALC</sequence>
<keyword evidence="2" id="KW-1185">Reference proteome</keyword>
<dbReference type="GO" id="GO:0007283">
    <property type="term" value="P:spermatogenesis"/>
    <property type="evidence" value="ECO:0007669"/>
    <property type="project" value="TreeGrafter"/>
</dbReference>
<name>A0AAW1G1E2_ZOAVI</name>
<dbReference type="Proteomes" id="UP001488805">
    <property type="component" value="Unassembled WGS sequence"/>
</dbReference>